<organism evidence="2">
    <name type="scientific">Ixodes ricinus</name>
    <name type="common">Common tick</name>
    <name type="synonym">Acarus ricinus</name>
    <dbReference type="NCBI Taxonomy" id="34613"/>
    <lineage>
        <taxon>Eukaryota</taxon>
        <taxon>Metazoa</taxon>
        <taxon>Ecdysozoa</taxon>
        <taxon>Arthropoda</taxon>
        <taxon>Chelicerata</taxon>
        <taxon>Arachnida</taxon>
        <taxon>Acari</taxon>
        <taxon>Parasitiformes</taxon>
        <taxon>Ixodida</taxon>
        <taxon>Ixodoidea</taxon>
        <taxon>Ixodidae</taxon>
        <taxon>Ixodinae</taxon>
        <taxon>Ixodes</taxon>
    </lineage>
</organism>
<keyword evidence="1" id="KW-0812">Transmembrane</keyword>
<sequence length="229" mass="24671">MSIGHPFLSLLLVLPPLPFVPVVILVVRRSLAGLLGLRQELIQPKGILLLNPPFELDRAVPLGRPVRARELLVRHEARRLHQLLQVLAVHLLVPRVLGSVHVGLRVAPRLVVHVVRVVVAEPAAQALALVEEPLVELDLRRPRPGHAQGDLLADVPLPLLLQLGPLVRGRPGDVALPLAVLVALVAELVSLPHVFVGHGRLGPDAGALLAGPLRQLPQVLLLLLFLLLG</sequence>
<dbReference type="EMBL" id="GIFC01014705">
    <property type="protein sequence ID" value="MXU96788.1"/>
    <property type="molecule type" value="Transcribed_RNA"/>
</dbReference>
<keyword evidence="1" id="KW-1133">Transmembrane helix</keyword>
<reference evidence="2" key="1">
    <citation type="submission" date="2019-12" db="EMBL/GenBank/DDBJ databases">
        <title>An insight into the sialome of adult female Ixodes ricinus ticks feeding for 6 days.</title>
        <authorList>
            <person name="Perner J."/>
            <person name="Ribeiro J.M.C."/>
        </authorList>
    </citation>
    <scope>NUCLEOTIDE SEQUENCE</scope>
    <source>
        <strain evidence="2">Semi-engorged</strain>
        <tissue evidence="2">Salivary glands</tissue>
    </source>
</reference>
<protein>
    <submittedName>
        <fullName evidence="2">Putative secreted protein</fullName>
    </submittedName>
</protein>
<proteinExistence type="predicted"/>
<feature type="transmembrane region" description="Helical" evidence="1">
    <location>
        <begin position="174"/>
        <end position="195"/>
    </location>
</feature>
<feature type="transmembrane region" description="Helical" evidence="1">
    <location>
        <begin position="6"/>
        <end position="27"/>
    </location>
</feature>
<evidence type="ECO:0000256" key="1">
    <source>
        <dbReference type="SAM" id="Phobius"/>
    </source>
</evidence>
<dbReference type="AlphaFoldDB" id="A0A6B0V670"/>
<evidence type="ECO:0000313" key="2">
    <source>
        <dbReference type="EMBL" id="MXU96788.1"/>
    </source>
</evidence>
<name>A0A6B0V670_IXORI</name>
<keyword evidence="1" id="KW-0472">Membrane</keyword>
<accession>A0A6B0V670</accession>
<feature type="transmembrane region" description="Helical" evidence="1">
    <location>
        <begin position="207"/>
        <end position="228"/>
    </location>
</feature>